<comment type="function">
    <text evidence="9">Catalyzes the condensation reaction of fatty acid synthesis by the addition to an acyl acceptor of two carbons from malonyl-ACP. Catalyzes the first condensation reaction which initiates fatty acid synthesis and may therefore play a role in governing the total rate of fatty acid production. Possesses both acetoacetyl-ACP synthase and acetyl transacylase activities. Its substrate specificity determines the biosynthesis of branched-chain and/or straight-chain of fatty acids.</text>
</comment>
<keyword evidence="13" id="KW-1185">Reference proteome</keyword>
<feature type="active site" evidence="9">
    <location>
        <position position="111"/>
    </location>
</feature>
<evidence type="ECO:0000256" key="9">
    <source>
        <dbReference type="HAMAP-Rule" id="MF_01815"/>
    </source>
</evidence>
<feature type="active site" evidence="9">
    <location>
        <position position="279"/>
    </location>
</feature>
<dbReference type="GO" id="GO:0033818">
    <property type="term" value="F:beta-ketoacyl-acyl-carrier-protein synthase III activity"/>
    <property type="evidence" value="ECO:0007669"/>
    <property type="project" value="UniProtKB-UniRule"/>
</dbReference>
<comment type="similarity">
    <text evidence="1 9">Belongs to the thiolase-like superfamily. FabH family.</text>
</comment>
<proteinExistence type="inferred from homology"/>
<dbReference type="UniPathway" id="UPA00094"/>
<keyword evidence="3 9" id="KW-0444">Lipid biosynthesis</keyword>
<dbReference type="GO" id="GO:0004315">
    <property type="term" value="F:3-oxoacyl-[acyl-carrier-protein] synthase activity"/>
    <property type="evidence" value="ECO:0007669"/>
    <property type="project" value="InterPro"/>
</dbReference>
<dbReference type="AlphaFoldDB" id="M1LRM8"/>
<dbReference type="InterPro" id="IPR016039">
    <property type="entry name" value="Thiolase-like"/>
</dbReference>
<sequence>MGIQIISAGSCLPELIVTNDDLSKFLDTSDEWISTRTGIRQRHIATNETTTDLGVNAAKIALENSGLSCNDIDLVICATGTPDVCVPTVAANIKKELGIESAPAFDMNTNCSSFVYAITVAESLMKNCNYKNAIVVGADVNSQILDWEDRGTAVLFGDGAGAVVLSNTESKGILSTYLDCVIDKDNSLACNNKIESTPFFEADSERNTKVVMSGKSVMRFATKAFSEAVNAVVEKAGISVEDIKLIIPHQANLRILKAAANKMNIDEKNIYVNIDKASNTQAATIPIALHEILSKNMISRGDIVLFVAFGAGLSSGAVLLEW</sequence>
<accession>M1LRM8</accession>
<dbReference type="HAMAP" id="MF_01815">
    <property type="entry name" value="FabH"/>
    <property type="match status" value="1"/>
</dbReference>
<dbReference type="PANTHER" id="PTHR34069:SF2">
    <property type="entry name" value="BETA-KETOACYL-[ACYL-CARRIER-PROTEIN] SYNTHASE III"/>
    <property type="match status" value="1"/>
</dbReference>
<evidence type="ECO:0000256" key="3">
    <source>
        <dbReference type="ARBA" id="ARBA00022516"/>
    </source>
</evidence>
<comment type="catalytic activity">
    <reaction evidence="9">
        <text>malonyl-[ACP] + acetyl-CoA + H(+) = 3-oxobutanoyl-[ACP] + CO2 + CoA</text>
        <dbReference type="Rhea" id="RHEA:12080"/>
        <dbReference type="Rhea" id="RHEA-COMP:9623"/>
        <dbReference type="Rhea" id="RHEA-COMP:9625"/>
        <dbReference type="ChEBI" id="CHEBI:15378"/>
        <dbReference type="ChEBI" id="CHEBI:16526"/>
        <dbReference type="ChEBI" id="CHEBI:57287"/>
        <dbReference type="ChEBI" id="CHEBI:57288"/>
        <dbReference type="ChEBI" id="CHEBI:78449"/>
        <dbReference type="ChEBI" id="CHEBI:78450"/>
        <dbReference type="EC" id="2.3.1.180"/>
    </reaction>
</comment>
<dbReference type="Gene3D" id="3.40.47.10">
    <property type="match status" value="1"/>
</dbReference>
<dbReference type="NCBIfam" id="TIGR00747">
    <property type="entry name" value="fabH"/>
    <property type="match status" value="1"/>
</dbReference>
<dbReference type="InterPro" id="IPR013751">
    <property type="entry name" value="ACP_syn_III_N"/>
</dbReference>
<dbReference type="PATRIC" id="fig|931276.5.peg.1807"/>
<dbReference type="eggNOG" id="COG0332">
    <property type="taxonomic scope" value="Bacteria"/>
</dbReference>
<comment type="subunit">
    <text evidence="9">Homodimer.</text>
</comment>
<keyword evidence="4 9" id="KW-0808">Transferase</keyword>
<dbReference type="InterPro" id="IPR013747">
    <property type="entry name" value="ACP_syn_III_C"/>
</dbReference>
<dbReference type="SUPFAM" id="SSF53901">
    <property type="entry name" value="Thiolase-like"/>
    <property type="match status" value="1"/>
</dbReference>
<evidence type="ECO:0000256" key="2">
    <source>
        <dbReference type="ARBA" id="ARBA00022490"/>
    </source>
</evidence>
<dbReference type="InterPro" id="IPR004655">
    <property type="entry name" value="FabH"/>
</dbReference>
<dbReference type="OrthoDB" id="9815506at2"/>
<dbReference type="RefSeq" id="WP_015391916.1">
    <property type="nucleotide sequence ID" value="NC_020291.1"/>
</dbReference>
<dbReference type="Proteomes" id="UP000011728">
    <property type="component" value="Chromosome"/>
</dbReference>
<dbReference type="EMBL" id="CP004121">
    <property type="protein sequence ID" value="AGF55595.1"/>
    <property type="molecule type" value="Genomic_DNA"/>
</dbReference>
<evidence type="ECO:0000256" key="6">
    <source>
        <dbReference type="ARBA" id="ARBA00023098"/>
    </source>
</evidence>
<dbReference type="NCBIfam" id="NF006829">
    <property type="entry name" value="PRK09352.1"/>
    <property type="match status" value="1"/>
</dbReference>
<evidence type="ECO:0000256" key="7">
    <source>
        <dbReference type="ARBA" id="ARBA00023160"/>
    </source>
</evidence>
<dbReference type="EC" id="2.3.1.180" evidence="9"/>
<keyword evidence="8 9" id="KW-0012">Acyltransferase</keyword>
<keyword evidence="7 9" id="KW-0275">Fatty acid biosynthesis</keyword>
<evidence type="ECO:0000256" key="8">
    <source>
        <dbReference type="ARBA" id="ARBA00023315"/>
    </source>
</evidence>
<dbReference type="PANTHER" id="PTHR34069">
    <property type="entry name" value="3-OXOACYL-[ACYL-CARRIER-PROTEIN] SYNTHASE 3"/>
    <property type="match status" value="1"/>
</dbReference>
<keyword evidence="9" id="KW-0511">Multifunctional enzyme</keyword>
<organism evidence="12 13">
    <name type="scientific">Clostridium saccharoperbutylacetonicum N1-4(HMT)</name>
    <dbReference type="NCBI Taxonomy" id="931276"/>
    <lineage>
        <taxon>Bacteria</taxon>
        <taxon>Bacillati</taxon>
        <taxon>Bacillota</taxon>
        <taxon>Clostridia</taxon>
        <taxon>Eubacteriales</taxon>
        <taxon>Clostridiaceae</taxon>
        <taxon>Clostridium</taxon>
    </lineage>
</organism>
<keyword evidence="5 9" id="KW-0276">Fatty acid metabolism</keyword>
<evidence type="ECO:0000313" key="13">
    <source>
        <dbReference type="Proteomes" id="UP000011728"/>
    </source>
</evidence>
<comment type="domain">
    <text evidence="9">The last Arg residue of the ACP-binding site is essential for the weak association between ACP/AcpP and FabH.</text>
</comment>
<dbReference type="GO" id="GO:0006633">
    <property type="term" value="P:fatty acid biosynthetic process"/>
    <property type="evidence" value="ECO:0007669"/>
    <property type="project" value="UniProtKB-UniRule"/>
</dbReference>
<gene>
    <name evidence="12" type="primary">fabH2</name>
    <name evidence="9" type="synonym">fabH</name>
    <name evidence="12" type="ORF">Cspa_c18250</name>
</gene>
<feature type="active site" evidence="9">
    <location>
        <position position="249"/>
    </location>
</feature>
<dbReference type="KEGG" id="csr:Cspa_c18250"/>
<keyword evidence="6 9" id="KW-0443">Lipid metabolism</keyword>
<dbReference type="CDD" id="cd00830">
    <property type="entry name" value="KAS_III"/>
    <property type="match status" value="1"/>
</dbReference>
<comment type="subcellular location">
    <subcellularLocation>
        <location evidence="9">Cytoplasm</location>
    </subcellularLocation>
</comment>
<evidence type="ECO:0000256" key="1">
    <source>
        <dbReference type="ARBA" id="ARBA00008642"/>
    </source>
</evidence>
<dbReference type="STRING" id="36745.CLSAP_17430"/>
<reference evidence="12 13" key="1">
    <citation type="submission" date="2013-02" db="EMBL/GenBank/DDBJ databases">
        <title>Genome sequence of Clostridium saccharoperbutylacetonicum N1-4(HMT).</title>
        <authorList>
            <person name="Poehlein A."/>
            <person name="Daniel R."/>
        </authorList>
    </citation>
    <scope>NUCLEOTIDE SEQUENCE [LARGE SCALE GENOMIC DNA]</scope>
    <source>
        <strain evidence="13">N1-4(HMT)</strain>
    </source>
</reference>
<feature type="domain" description="Beta-ketoacyl-[acyl-carrier-protein] synthase III N-terminal" evidence="11">
    <location>
        <begin position="105"/>
        <end position="178"/>
    </location>
</feature>
<dbReference type="Pfam" id="PF08545">
    <property type="entry name" value="ACP_syn_III"/>
    <property type="match status" value="1"/>
</dbReference>
<protein>
    <recommendedName>
        <fullName evidence="9">Beta-ketoacyl-[acyl-carrier-protein] synthase III</fullName>
        <shortName evidence="9">Beta-ketoacyl-ACP synthase III</shortName>
        <shortName evidence="9">KAS III</shortName>
        <ecNumber evidence="9">2.3.1.180</ecNumber>
    </recommendedName>
    <alternativeName>
        <fullName evidence="9">3-oxoacyl-[acyl-carrier-protein] synthase 3</fullName>
    </alternativeName>
    <alternativeName>
        <fullName evidence="9">3-oxoacyl-[acyl-carrier-protein] synthase III</fullName>
    </alternativeName>
</protein>
<keyword evidence="2 9" id="KW-0963">Cytoplasm</keyword>
<comment type="pathway">
    <text evidence="9">Lipid metabolism; fatty acid biosynthesis.</text>
</comment>
<dbReference type="GO" id="GO:0044550">
    <property type="term" value="P:secondary metabolite biosynthetic process"/>
    <property type="evidence" value="ECO:0007669"/>
    <property type="project" value="TreeGrafter"/>
</dbReference>
<dbReference type="HOGENOM" id="CLU_039592_4_1_9"/>
<feature type="region of interest" description="ACP-binding" evidence="9">
    <location>
        <begin position="250"/>
        <end position="254"/>
    </location>
</feature>
<evidence type="ECO:0000259" key="10">
    <source>
        <dbReference type="Pfam" id="PF08541"/>
    </source>
</evidence>
<evidence type="ECO:0000256" key="5">
    <source>
        <dbReference type="ARBA" id="ARBA00022832"/>
    </source>
</evidence>
<evidence type="ECO:0000259" key="11">
    <source>
        <dbReference type="Pfam" id="PF08545"/>
    </source>
</evidence>
<name>M1LRM8_9CLOT</name>
<evidence type="ECO:0000313" key="12">
    <source>
        <dbReference type="EMBL" id="AGF55595.1"/>
    </source>
</evidence>
<dbReference type="GO" id="GO:0005737">
    <property type="term" value="C:cytoplasm"/>
    <property type="evidence" value="ECO:0007669"/>
    <property type="project" value="UniProtKB-SubCell"/>
</dbReference>
<evidence type="ECO:0000256" key="4">
    <source>
        <dbReference type="ARBA" id="ARBA00022679"/>
    </source>
</evidence>
<feature type="domain" description="Beta-ketoacyl-[acyl-carrier-protein] synthase III C-terminal" evidence="10">
    <location>
        <begin position="234"/>
        <end position="322"/>
    </location>
</feature>
<dbReference type="Pfam" id="PF08541">
    <property type="entry name" value="ACP_syn_III_C"/>
    <property type="match status" value="1"/>
</dbReference>